<feature type="transmembrane region" description="Helical" evidence="6">
    <location>
        <begin position="210"/>
        <end position="232"/>
    </location>
</feature>
<feature type="transmembrane region" description="Helical" evidence="6">
    <location>
        <begin position="177"/>
        <end position="204"/>
    </location>
</feature>
<dbReference type="Proteomes" id="UP000253676">
    <property type="component" value="Unassembled WGS sequence"/>
</dbReference>
<dbReference type="PANTHER" id="PTHR10010:SF46">
    <property type="entry name" value="SODIUM-DEPENDENT PHOSPHATE TRANSPORT PROTEIN 2B"/>
    <property type="match status" value="1"/>
</dbReference>
<keyword evidence="2" id="KW-1003">Cell membrane</keyword>
<gene>
    <name evidence="7" type="ORF">DR980_07420</name>
</gene>
<dbReference type="NCBIfam" id="NF037997">
    <property type="entry name" value="Na_Pi_symport"/>
    <property type="match status" value="1"/>
</dbReference>
<dbReference type="GO" id="GO:0044341">
    <property type="term" value="P:sodium-dependent phosphate transport"/>
    <property type="evidence" value="ECO:0007669"/>
    <property type="project" value="InterPro"/>
</dbReference>
<feature type="transmembrane region" description="Helical" evidence="6">
    <location>
        <begin position="280"/>
        <end position="305"/>
    </location>
</feature>
<dbReference type="GO" id="GO:0005436">
    <property type="term" value="F:sodium:phosphate symporter activity"/>
    <property type="evidence" value="ECO:0007669"/>
    <property type="project" value="InterPro"/>
</dbReference>
<evidence type="ECO:0008006" key="9">
    <source>
        <dbReference type="Google" id="ProtNLM"/>
    </source>
</evidence>
<feature type="transmembrane region" description="Helical" evidence="6">
    <location>
        <begin position="138"/>
        <end position="156"/>
    </location>
</feature>
<keyword evidence="3 6" id="KW-0812">Transmembrane</keyword>
<dbReference type="OrthoDB" id="9763003at2"/>
<keyword evidence="8" id="KW-1185">Reference proteome</keyword>
<feature type="transmembrane region" description="Helical" evidence="6">
    <location>
        <begin position="244"/>
        <end position="268"/>
    </location>
</feature>
<comment type="subcellular location">
    <subcellularLocation>
        <location evidence="1">Cell membrane</location>
        <topology evidence="1">Multi-pass membrane protein</topology>
    </subcellularLocation>
</comment>
<sequence>METLNTILKLAAGVGLFLFAMYLVEESLKNLSGRSFKLFLQRITKNNIGAVAGGTIITGILQSSSMVSLMVLAFVGAGVFTMKNAMAIILGANLGTTIASWLVATLGFKTDIEVIAYPAVCVGGFLLILLGNRKKFKYISYFLLGFGLMFIGLSFMKTAMETQVQHFDFSQYASMPLIVFLIIGFLITLIVQSSSVTMALTLSALNAGAIGFPMAAAIVLGGETGTIIKILVSAIGGNASKKRVALGNLLFNIFITAIAFVLLKPILLLITDLIKIKDPLIGLVTFSSLINLLAIILFLPVLDIFTKFLERFFKNTDGNSAAFIGHASIAEPVTALDLFRRETNYFIHNSMLFNLELFKIDTIALKQSDYVEINKKNNFETKSIEEKYEFLKQLQGEMQAFYLKLRTKLNSEQNSELSQLISAARSSMHAVKSVKDIGTNITNLSHSSKDIKYQFFLHHKNETQNLYAKLNAFLIKKGLTNFEELEMLFDTIQKNYTTALNTFYTEVQLTTIESIDITTVINFNRELFTSNKAMLMAVKDVLLDEKNAQNFNEIPIYKT</sequence>
<dbReference type="InterPro" id="IPR003841">
    <property type="entry name" value="Na/Pi_transpt"/>
</dbReference>
<dbReference type="PANTHER" id="PTHR10010">
    <property type="entry name" value="SOLUTE CARRIER FAMILY 34 SODIUM PHOSPHATE , MEMBER 2-RELATED"/>
    <property type="match status" value="1"/>
</dbReference>
<evidence type="ECO:0000256" key="3">
    <source>
        <dbReference type="ARBA" id="ARBA00022692"/>
    </source>
</evidence>
<evidence type="ECO:0000313" key="8">
    <source>
        <dbReference type="Proteomes" id="UP000253676"/>
    </source>
</evidence>
<keyword evidence="5 6" id="KW-0472">Membrane</keyword>
<evidence type="ECO:0000313" key="7">
    <source>
        <dbReference type="EMBL" id="RBN50720.1"/>
    </source>
</evidence>
<reference evidence="7 8" key="1">
    <citation type="submission" date="2018-07" db="EMBL/GenBank/DDBJ databases">
        <title>Complete genome sequence of Flavobacterium psychrolimnae LMG 22018.</title>
        <authorList>
            <person name="Kim D.-U."/>
        </authorList>
    </citation>
    <scope>NUCLEOTIDE SEQUENCE [LARGE SCALE GENOMIC DNA]</scope>
    <source>
        <strain evidence="7 8">LMG 22018</strain>
    </source>
</reference>
<evidence type="ECO:0000256" key="4">
    <source>
        <dbReference type="ARBA" id="ARBA00022989"/>
    </source>
</evidence>
<keyword evidence="4 6" id="KW-1133">Transmembrane helix</keyword>
<evidence type="ECO:0000256" key="2">
    <source>
        <dbReference type="ARBA" id="ARBA00022475"/>
    </source>
</evidence>
<proteinExistence type="predicted"/>
<dbReference type="AlphaFoldDB" id="A0A366B0T6"/>
<feature type="transmembrane region" description="Helical" evidence="6">
    <location>
        <begin position="46"/>
        <end position="79"/>
    </location>
</feature>
<name>A0A366B0T6_9FLAO</name>
<protein>
    <recommendedName>
        <fullName evidence="9">Na/Pi cotransporter family protein</fullName>
    </recommendedName>
</protein>
<accession>A0A366B0T6</accession>
<comment type="caution">
    <text evidence="7">The sequence shown here is derived from an EMBL/GenBank/DDBJ whole genome shotgun (WGS) entry which is preliminary data.</text>
</comment>
<evidence type="ECO:0000256" key="5">
    <source>
        <dbReference type="ARBA" id="ARBA00023136"/>
    </source>
</evidence>
<feature type="transmembrane region" description="Helical" evidence="6">
    <location>
        <begin position="6"/>
        <end position="25"/>
    </location>
</feature>
<dbReference type="GO" id="GO:0005886">
    <property type="term" value="C:plasma membrane"/>
    <property type="evidence" value="ECO:0007669"/>
    <property type="project" value="UniProtKB-SubCell"/>
</dbReference>
<dbReference type="RefSeq" id="WP_113634587.1">
    <property type="nucleotide sequence ID" value="NZ_QNUX01000005.1"/>
</dbReference>
<organism evidence="7 8">
    <name type="scientific">Flavobacterium psychrolimnae</name>
    <dbReference type="NCBI Taxonomy" id="249351"/>
    <lineage>
        <taxon>Bacteria</taxon>
        <taxon>Pseudomonadati</taxon>
        <taxon>Bacteroidota</taxon>
        <taxon>Flavobacteriia</taxon>
        <taxon>Flavobacteriales</taxon>
        <taxon>Flavobacteriaceae</taxon>
        <taxon>Flavobacterium</taxon>
    </lineage>
</organism>
<evidence type="ECO:0000256" key="6">
    <source>
        <dbReference type="SAM" id="Phobius"/>
    </source>
</evidence>
<feature type="transmembrane region" description="Helical" evidence="6">
    <location>
        <begin position="85"/>
        <end position="107"/>
    </location>
</feature>
<dbReference type="EMBL" id="QNUX01000005">
    <property type="protein sequence ID" value="RBN50720.1"/>
    <property type="molecule type" value="Genomic_DNA"/>
</dbReference>
<evidence type="ECO:0000256" key="1">
    <source>
        <dbReference type="ARBA" id="ARBA00004651"/>
    </source>
</evidence>
<feature type="transmembrane region" description="Helical" evidence="6">
    <location>
        <begin position="114"/>
        <end position="132"/>
    </location>
</feature>
<dbReference type="Pfam" id="PF02690">
    <property type="entry name" value="Na_Pi_cotrans"/>
    <property type="match status" value="2"/>
</dbReference>